<dbReference type="PATRIC" id="fig|1410657.5.peg.1555"/>
<comment type="caution">
    <text evidence="1">The sequence shown here is derived from an EMBL/GenBank/DDBJ whole genome shotgun (WGS) entry which is preliminary data.</text>
</comment>
<name>A0A0R2HDN8_9FIRM</name>
<dbReference type="EMBL" id="JQBL01000041">
    <property type="protein sequence ID" value="KRN47533.1"/>
    <property type="molecule type" value="Genomic_DNA"/>
</dbReference>
<dbReference type="RefSeq" id="WP_031590155.1">
    <property type="nucleotide sequence ID" value="NZ_JQBL01000041.1"/>
</dbReference>
<dbReference type="Proteomes" id="UP000051841">
    <property type="component" value="Unassembled WGS sequence"/>
</dbReference>
<gene>
    <name evidence="1" type="ORF">IV49_GL001507</name>
</gene>
<proteinExistence type="predicted"/>
<accession>A0A0R2HDN8</accession>
<dbReference type="AlphaFoldDB" id="A0A0R2HDN8"/>
<sequence>MDEEKYRFLDNDVFYRYMSLDEYQKWIEGHREHEEVFIQNIKKESDFYCTQSCYYSTYAAKAKLALPVKPNIRVQFKIRKISKDSKEQDYLYKRPVKKQIIDNNGKFIDKIVDTEAYCAGTKCEPGGGMEYYIPIGLASKSEVLVELYDVERVYLMNLEVDCNEDHFWKNQNGKTVKNVFEARETFAELSEEKAREWVRTLLETYEG</sequence>
<protein>
    <submittedName>
        <fullName evidence="1">Uncharacterized protein</fullName>
    </submittedName>
</protein>
<evidence type="ECO:0000313" key="1">
    <source>
        <dbReference type="EMBL" id="KRN47533.1"/>
    </source>
</evidence>
<reference evidence="1 2" key="1">
    <citation type="journal article" date="2015" name="Genome Announc.">
        <title>Expanding the biotechnology potential of lactobacilli through comparative genomics of 213 strains and associated genera.</title>
        <authorList>
            <person name="Sun Z."/>
            <person name="Harris H.M."/>
            <person name="McCann A."/>
            <person name="Guo C."/>
            <person name="Argimon S."/>
            <person name="Zhang W."/>
            <person name="Yang X."/>
            <person name="Jeffery I.B."/>
            <person name="Cooney J.C."/>
            <person name="Kagawa T.F."/>
            <person name="Liu W."/>
            <person name="Song Y."/>
            <person name="Salvetti E."/>
            <person name="Wrobel A."/>
            <person name="Rasinkangas P."/>
            <person name="Parkhill J."/>
            <person name="Rea M.C."/>
            <person name="O'Sullivan O."/>
            <person name="Ritari J."/>
            <person name="Douillard F.P."/>
            <person name="Paul Ross R."/>
            <person name="Yang R."/>
            <person name="Briner A.E."/>
            <person name="Felis G.E."/>
            <person name="de Vos W.M."/>
            <person name="Barrangou R."/>
            <person name="Klaenhammer T.R."/>
            <person name="Caufield P.W."/>
            <person name="Cui Y."/>
            <person name="Zhang H."/>
            <person name="O'Toole P.W."/>
        </authorList>
    </citation>
    <scope>NUCLEOTIDE SEQUENCE [LARGE SCALE GENOMIC DNA]</scope>
    <source>
        <strain evidence="1 2">DSM 20405</strain>
    </source>
</reference>
<evidence type="ECO:0000313" key="2">
    <source>
        <dbReference type="Proteomes" id="UP000051841"/>
    </source>
</evidence>
<organism evidence="1 2">
    <name type="scientific">Kandleria vitulina DSM 20405</name>
    <dbReference type="NCBI Taxonomy" id="1410657"/>
    <lineage>
        <taxon>Bacteria</taxon>
        <taxon>Bacillati</taxon>
        <taxon>Bacillota</taxon>
        <taxon>Erysipelotrichia</taxon>
        <taxon>Erysipelotrichales</taxon>
        <taxon>Coprobacillaceae</taxon>
        <taxon>Kandleria</taxon>
    </lineage>
</organism>
<keyword evidence="2" id="KW-1185">Reference proteome</keyword>